<sequence length="180" mass="20886">MVSCAVANCKNTSAKISKNKDGITFHRFPRDSERRKQWEIAVNREDNWSSTSSSAVCSEHFNAEDFYLTESGLRRLSMNAVPALNISPCEASEPSISRIELVDVHPTDSEEVINLKYKVRRLEIIAENRKKRLNLMWQKKRRLRKKLQRMKFMIRHLIRNKQDTIGRGLLVSPVRSFGPT</sequence>
<dbReference type="SMART" id="SM00692">
    <property type="entry name" value="DM3"/>
    <property type="match status" value="1"/>
</dbReference>
<gene>
    <name evidence="7" type="ORF">APLA_LOCUS5560</name>
</gene>
<dbReference type="GO" id="GO:0008270">
    <property type="term" value="F:zinc ion binding"/>
    <property type="evidence" value="ECO:0007669"/>
    <property type="project" value="UniProtKB-KW"/>
</dbReference>
<dbReference type="PANTHER" id="PTHR46600:SF7">
    <property type="entry name" value="SI:DKEY-228B2.6-RELATED"/>
    <property type="match status" value="1"/>
</dbReference>
<proteinExistence type="predicted"/>
<keyword evidence="4 5" id="KW-0238">DNA-binding</keyword>
<evidence type="ECO:0000256" key="1">
    <source>
        <dbReference type="ARBA" id="ARBA00022723"/>
    </source>
</evidence>
<dbReference type="SUPFAM" id="SSF57716">
    <property type="entry name" value="Glucocorticoid receptor-like (DNA-binding domain)"/>
    <property type="match status" value="1"/>
</dbReference>
<evidence type="ECO:0000313" key="7">
    <source>
        <dbReference type="EMBL" id="CAB3234294.1"/>
    </source>
</evidence>
<dbReference type="PROSITE" id="PS50950">
    <property type="entry name" value="ZF_THAP"/>
    <property type="match status" value="1"/>
</dbReference>
<dbReference type="GO" id="GO:0005634">
    <property type="term" value="C:nucleus"/>
    <property type="evidence" value="ECO:0007669"/>
    <property type="project" value="TreeGrafter"/>
</dbReference>
<dbReference type="AlphaFoldDB" id="A0A8S0ZMI3"/>
<dbReference type="OrthoDB" id="5982876at2759"/>
<dbReference type="GO" id="GO:0000978">
    <property type="term" value="F:RNA polymerase II cis-regulatory region sequence-specific DNA binding"/>
    <property type="evidence" value="ECO:0007669"/>
    <property type="project" value="TreeGrafter"/>
</dbReference>
<name>A0A8S0ZMI3_ARCPL</name>
<dbReference type="Proteomes" id="UP000494106">
    <property type="component" value="Unassembled WGS sequence"/>
</dbReference>
<feature type="domain" description="THAP-type" evidence="6">
    <location>
        <begin position="1"/>
        <end position="85"/>
    </location>
</feature>
<accession>A0A8S0ZMI3</accession>
<dbReference type="Gene3D" id="6.20.210.20">
    <property type="entry name" value="THAP domain"/>
    <property type="match status" value="1"/>
</dbReference>
<evidence type="ECO:0000256" key="2">
    <source>
        <dbReference type="ARBA" id="ARBA00022771"/>
    </source>
</evidence>
<keyword evidence="2 5" id="KW-0863">Zinc-finger</keyword>
<dbReference type="PANTHER" id="PTHR46600">
    <property type="entry name" value="THAP DOMAIN-CONTAINING"/>
    <property type="match status" value="1"/>
</dbReference>
<dbReference type="InterPro" id="IPR038441">
    <property type="entry name" value="THAP_Znf_sf"/>
</dbReference>
<evidence type="ECO:0000259" key="6">
    <source>
        <dbReference type="PROSITE" id="PS50950"/>
    </source>
</evidence>
<evidence type="ECO:0000256" key="5">
    <source>
        <dbReference type="PROSITE-ProRule" id="PRU00309"/>
    </source>
</evidence>
<dbReference type="Pfam" id="PF05485">
    <property type="entry name" value="THAP"/>
    <property type="match status" value="1"/>
</dbReference>
<comment type="caution">
    <text evidence="7">The sequence shown here is derived from an EMBL/GenBank/DDBJ whole genome shotgun (WGS) entry which is preliminary data.</text>
</comment>
<evidence type="ECO:0000313" key="8">
    <source>
        <dbReference type="Proteomes" id="UP000494106"/>
    </source>
</evidence>
<organism evidence="7 8">
    <name type="scientific">Arctia plantaginis</name>
    <name type="common">Wood tiger moth</name>
    <name type="synonym">Phalaena plantaginis</name>
    <dbReference type="NCBI Taxonomy" id="874455"/>
    <lineage>
        <taxon>Eukaryota</taxon>
        <taxon>Metazoa</taxon>
        <taxon>Ecdysozoa</taxon>
        <taxon>Arthropoda</taxon>
        <taxon>Hexapoda</taxon>
        <taxon>Insecta</taxon>
        <taxon>Pterygota</taxon>
        <taxon>Neoptera</taxon>
        <taxon>Endopterygota</taxon>
        <taxon>Lepidoptera</taxon>
        <taxon>Glossata</taxon>
        <taxon>Ditrysia</taxon>
        <taxon>Noctuoidea</taxon>
        <taxon>Erebidae</taxon>
        <taxon>Arctiinae</taxon>
        <taxon>Arctia</taxon>
    </lineage>
</organism>
<keyword evidence="1" id="KW-0479">Metal-binding</keyword>
<dbReference type="GO" id="GO:0006357">
    <property type="term" value="P:regulation of transcription by RNA polymerase II"/>
    <property type="evidence" value="ECO:0007669"/>
    <property type="project" value="TreeGrafter"/>
</dbReference>
<keyword evidence="8" id="KW-1185">Reference proteome</keyword>
<dbReference type="SMART" id="SM00980">
    <property type="entry name" value="THAP"/>
    <property type="match status" value="1"/>
</dbReference>
<keyword evidence="3" id="KW-0862">Zinc</keyword>
<dbReference type="InterPro" id="IPR026516">
    <property type="entry name" value="THAP1/10"/>
</dbReference>
<dbReference type="EMBL" id="CADEBC010000481">
    <property type="protein sequence ID" value="CAB3234294.1"/>
    <property type="molecule type" value="Genomic_DNA"/>
</dbReference>
<protein>
    <recommendedName>
        <fullName evidence="6">THAP-type domain-containing protein</fullName>
    </recommendedName>
</protein>
<dbReference type="InterPro" id="IPR006612">
    <property type="entry name" value="THAP_Znf"/>
</dbReference>
<reference evidence="7 8" key="1">
    <citation type="submission" date="2020-04" db="EMBL/GenBank/DDBJ databases">
        <authorList>
            <person name="Wallbank WR R."/>
            <person name="Pardo Diaz C."/>
            <person name="Kozak K."/>
            <person name="Martin S."/>
            <person name="Jiggins C."/>
            <person name="Moest M."/>
            <person name="Warren A I."/>
            <person name="Byers J.R.P. K."/>
            <person name="Montejo-Kovacevich G."/>
            <person name="Yen C E."/>
        </authorList>
    </citation>
    <scope>NUCLEOTIDE SEQUENCE [LARGE SCALE GENOMIC DNA]</scope>
</reference>
<evidence type="ECO:0000256" key="4">
    <source>
        <dbReference type="ARBA" id="ARBA00023125"/>
    </source>
</evidence>
<evidence type="ECO:0000256" key="3">
    <source>
        <dbReference type="ARBA" id="ARBA00022833"/>
    </source>
</evidence>
<dbReference type="GO" id="GO:0003700">
    <property type="term" value="F:DNA-binding transcription factor activity"/>
    <property type="evidence" value="ECO:0007669"/>
    <property type="project" value="TreeGrafter"/>
</dbReference>